<reference evidence="2" key="2">
    <citation type="submission" date="2015-01" db="EMBL/GenBank/DDBJ databases">
        <title>Evolutionary Origins and Diversification of the Mycorrhizal Mutualists.</title>
        <authorList>
            <consortium name="DOE Joint Genome Institute"/>
            <consortium name="Mycorrhizal Genomics Consortium"/>
            <person name="Kohler A."/>
            <person name="Kuo A."/>
            <person name="Nagy L.G."/>
            <person name="Floudas D."/>
            <person name="Copeland A."/>
            <person name="Barry K.W."/>
            <person name="Cichocki N."/>
            <person name="Veneault-Fourrey C."/>
            <person name="LaButti K."/>
            <person name="Lindquist E.A."/>
            <person name="Lipzen A."/>
            <person name="Lundell T."/>
            <person name="Morin E."/>
            <person name="Murat C."/>
            <person name="Riley R."/>
            <person name="Ohm R."/>
            <person name="Sun H."/>
            <person name="Tunlid A."/>
            <person name="Henrissat B."/>
            <person name="Grigoriev I.V."/>
            <person name="Hibbett D.S."/>
            <person name="Martin F."/>
        </authorList>
    </citation>
    <scope>NUCLEOTIDE SEQUENCE [LARGE SCALE GENOMIC DNA]</scope>
    <source>
        <strain evidence="2">ATCC 200175</strain>
    </source>
</reference>
<evidence type="ECO:0000313" key="1">
    <source>
        <dbReference type="EMBL" id="KIJ04939.1"/>
    </source>
</evidence>
<dbReference type="AlphaFoldDB" id="A0A0C9SLS6"/>
<gene>
    <name evidence="1" type="ORF">PAXINDRAFT_21779</name>
</gene>
<dbReference type="Proteomes" id="UP000053647">
    <property type="component" value="Unassembled WGS sequence"/>
</dbReference>
<sequence>MLRKGFYCSSSAHAVDNPSADYILAFIPLYLSPIPRRSTKNMAKTFLLNGAQLTESRSNRTRAILHRCPWYPASSSSAQSLVED</sequence>
<organism evidence="1 2">
    <name type="scientific">Paxillus involutus ATCC 200175</name>
    <dbReference type="NCBI Taxonomy" id="664439"/>
    <lineage>
        <taxon>Eukaryota</taxon>
        <taxon>Fungi</taxon>
        <taxon>Dikarya</taxon>
        <taxon>Basidiomycota</taxon>
        <taxon>Agaricomycotina</taxon>
        <taxon>Agaricomycetes</taxon>
        <taxon>Agaricomycetidae</taxon>
        <taxon>Boletales</taxon>
        <taxon>Paxilineae</taxon>
        <taxon>Paxillaceae</taxon>
        <taxon>Paxillus</taxon>
    </lineage>
</organism>
<keyword evidence="2" id="KW-1185">Reference proteome</keyword>
<reference evidence="1 2" key="1">
    <citation type="submission" date="2014-06" db="EMBL/GenBank/DDBJ databases">
        <authorList>
            <consortium name="DOE Joint Genome Institute"/>
            <person name="Kuo A."/>
            <person name="Kohler A."/>
            <person name="Nagy L.G."/>
            <person name="Floudas D."/>
            <person name="Copeland A."/>
            <person name="Barry K.W."/>
            <person name="Cichocki N."/>
            <person name="Veneault-Fourrey C."/>
            <person name="LaButti K."/>
            <person name="Lindquist E.A."/>
            <person name="Lipzen A."/>
            <person name="Lundell T."/>
            <person name="Morin E."/>
            <person name="Murat C."/>
            <person name="Sun H."/>
            <person name="Tunlid A."/>
            <person name="Henrissat B."/>
            <person name="Grigoriev I.V."/>
            <person name="Hibbett D.S."/>
            <person name="Martin F."/>
            <person name="Nordberg H.P."/>
            <person name="Cantor M.N."/>
            <person name="Hua S.X."/>
        </authorList>
    </citation>
    <scope>NUCLEOTIDE SEQUENCE [LARGE SCALE GENOMIC DNA]</scope>
    <source>
        <strain evidence="1 2">ATCC 200175</strain>
    </source>
</reference>
<proteinExistence type="predicted"/>
<accession>A0A0C9SLS6</accession>
<evidence type="ECO:0000313" key="2">
    <source>
        <dbReference type="Proteomes" id="UP000053647"/>
    </source>
</evidence>
<dbReference type="HOGENOM" id="CLU_2528110_0_0_1"/>
<protein>
    <submittedName>
        <fullName evidence="1">Uncharacterized protein</fullName>
    </submittedName>
</protein>
<name>A0A0C9SLS6_PAXIN</name>
<dbReference type="EMBL" id="KN821390">
    <property type="protein sequence ID" value="KIJ04939.1"/>
    <property type="molecule type" value="Genomic_DNA"/>
</dbReference>